<evidence type="ECO:0000313" key="16">
    <source>
        <dbReference type="EMBL" id="KAA3674400.1"/>
    </source>
</evidence>
<dbReference type="InterPro" id="IPR005788">
    <property type="entry name" value="PDI_thioredoxin-like_dom"/>
</dbReference>
<dbReference type="Pfam" id="PF13848">
    <property type="entry name" value="Thioredoxin_6"/>
    <property type="match status" value="1"/>
</dbReference>
<keyword evidence="8 11" id="KW-1015">Disulfide bond</keyword>
<dbReference type="FunFam" id="3.40.30.10:FF:000023">
    <property type="entry name" value="Protein disulfide-isomerase"/>
    <property type="match status" value="1"/>
</dbReference>
<dbReference type="SUPFAM" id="SSF52833">
    <property type="entry name" value="Thioredoxin-like"/>
    <property type="match status" value="4"/>
</dbReference>
<dbReference type="Pfam" id="PF00085">
    <property type="entry name" value="Thioredoxin"/>
    <property type="match status" value="2"/>
</dbReference>
<evidence type="ECO:0000256" key="11">
    <source>
        <dbReference type="PIRSR" id="PIRSR605792-51"/>
    </source>
</evidence>
<accession>A0A5J4NG44</accession>
<dbReference type="FunFam" id="3.40.30.10:FF:000027">
    <property type="entry name" value="protein disulfide-isomerase A2"/>
    <property type="match status" value="1"/>
</dbReference>
<comment type="subcellular location">
    <subcellularLocation>
        <location evidence="2">Endoplasmic reticulum lumen</location>
    </subcellularLocation>
</comment>
<dbReference type="InterPro" id="IPR013766">
    <property type="entry name" value="Thioredoxin_domain"/>
</dbReference>
<dbReference type="InterPro" id="IPR005792">
    <property type="entry name" value="Prot_disulphide_isomerase"/>
</dbReference>
<dbReference type="AlphaFoldDB" id="A0A5J4NG44"/>
<evidence type="ECO:0000256" key="3">
    <source>
        <dbReference type="ARBA" id="ARBA00006347"/>
    </source>
</evidence>
<keyword evidence="9 13" id="KW-0413">Isomerase</keyword>
<evidence type="ECO:0000256" key="5">
    <source>
        <dbReference type="ARBA" id="ARBA00022729"/>
    </source>
</evidence>
<dbReference type="Proteomes" id="UP000324629">
    <property type="component" value="Unassembled WGS sequence"/>
</dbReference>
<evidence type="ECO:0000256" key="1">
    <source>
        <dbReference type="ARBA" id="ARBA00001182"/>
    </source>
</evidence>
<evidence type="ECO:0000256" key="14">
    <source>
        <dbReference type="SAM" id="MobiDB-lite"/>
    </source>
</evidence>
<dbReference type="GO" id="GO:0005788">
    <property type="term" value="C:endoplasmic reticulum lumen"/>
    <property type="evidence" value="ECO:0007669"/>
    <property type="project" value="UniProtKB-SubCell"/>
</dbReference>
<feature type="signal peptide" evidence="13">
    <location>
        <begin position="1"/>
        <end position="18"/>
    </location>
</feature>
<proteinExistence type="inferred from homology"/>
<dbReference type="CDD" id="cd02995">
    <property type="entry name" value="PDI_a_PDI_a'_C"/>
    <property type="match status" value="1"/>
</dbReference>
<dbReference type="NCBIfam" id="TIGR01126">
    <property type="entry name" value="pdi_dom"/>
    <property type="match status" value="1"/>
</dbReference>
<evidence type="ECO:0000256" key="7">
    <source>
        <dbReference type="ARBA" id="ARBA00022824"/>
    </source>
</evidence>
<dbReference type="EMBL" id="QNGE01003177">
    <property type="protein sequence ID" value="KAA3674400.1"/>
    <property type="molecule type" value="Genomic_DNA"/>
</dbReference>
<dbReference type="PRINTS" id="PR00421">
    <property type="entry name" value="THIOREDOXIN"/>
</dbReference>
<feature type="disulfide bond" description="Redox-active" evidence="11">
    <location>
        <begin position="395"/>
        <end position="398"/>
    </location>
</feature>
<keyword evidence="5 13" id="KW-0732">Signal</keyword>
<keyword evidence="17" id="KW-1185">Reference proteome</keyword>
<dbReference type="PROSITE" id="PS00194">
    <property type="entry name" value="THIOREDOXIN_1"/>
    <property type="match status" value="2"/>
</dbReference>
<sequence>MAMRLLALLFGLLSVTSGESEFREENNVAVLTKDNFESACNKYKFCLVEFYAPWCGHCKALKPEYEKAAEILKTEAPDVLLAKVDATVETDLAQEHGVTGYPTLKFLKNGEWVDYSGGRKADGIVTWVKRKTQPSLQEITTLVDFDPFINSSDVVVVGFFKDKASDARAHLEKAADVLDKYPFALTFSQEILDKYGVENDVQVTVFKSFDEGRSHYEGELDSEKIVEFVRRESIPLVVDFSQESAGNVFGSSIRIHVVAFAQKSVDYDKIKTEITPVARTFKGKAHFLIIDTDLEDHHRILDFFGMSKSDVPSYRIINLSDDMIKYKPDTSDFSEPSMTSFIKEVLEGTRKPFLMSQEIPPESNEPVRVLVGKNYNEVTQDDSKAIFVELYAPWCGHCQQLAPIWTQLGETYKDEDDIIIAKMDATANEAEGLRVNSFPTLKYYPKGSKTAIDYSGERTLEALKKFVDSEGKVSAEDKPPKEEPKDEL</sequence>
<evidence type="ECO:0000256" key="2">
    <source>
        <dbReference type="ARBA" id="ARBA00004319"/>
    </source>
</evidence>
<keyword evidence="7" id="KW-0256">Endoplasmic reticulum</keyword>
<comment type="catalytic activity">
    <reaction evidence="1 13">
        <text>Catalyzes the rearrangement of -S-S- bonds in proteins.</text>
        <dbReference type="EC" id="5.3.4.1"/>
    </reaction>
</comment>
<evidence type="ECO:0000313" key="17">
    <source>
        <dbReference type="Proteomes" id="UP000324629"/>
    </source>
</evidence>
<feature type="domain" description="Thioredoxin" evidence="15">
    <location>
        <begin position="345"/>
        <end position="472"/>
    </location>
</feature>
<dbReference type="Gene3D" id="3.40.30.10">
    <property type="entry name" value="Glutaredoxin"/>
    <property type="match status" value="4"/>
</dbReference>
<gene>
    <name evidence="16" type="ORF">DEA37_0004999</name>
</gene>
<name>A0A5J4NG44_9TREM</name>
<keyword evidence="10 11" id="KW-0676">Redox-active center</keyword>
<comment type="caution">
    <text evidence="16">The sequence shown here is derived from an EMBL/GenBank/DDBJ whole genome shotgun (WGS) entry which is preliminary data.</text>
</comment>
<protein>
    <recommendedName>
        <fullName evidence="4 13">Protein disulfide-isomerase</fullName>
        <ecNumber evidence="4 13">5.3.4.1</ecNumber>
    </recommendedName>
</protein>
<evidence type="ECO:0000256" key="4">
    <source>
        <dbReference type="ARBA" id="ARBA00012723"/>
    </source>
</evidence>
<evidence type="ECO:0000256" key="10">
    <source>
        <dbReference type="ARBA" id="ARBA00023284"/>
    </source>
</evidence>
<dbReference type="FunFam" id="3.40.30.10:FF:000042">
    <property type="entry name" value="protein disulfide-isomerase A2"/>
    <property type="match status" value="1"/>
</dbReference>
<dbReference type="CDD" id="cd02982">
    <property type="entry name" value="PDI_b'_family"/>
    <property type="match status" value="1"/>
</dbReference>
<dbReference type="EC" id="5.3.4.1" evidence="4 13"/>
<dbReference type="PANTHER" id="PTHR18929">
    <property type="entry name" value="PROTEIN DISULFIDE ISOMERASE"/>
    <property type="match status" value="1"/>
</dbReference>
<evidence type="ECO:0000256" key="6">
    <source>
        <dbReference type="ARBA" id="ARBA00022737"/>
    </source>
</evidence>
<dbReference type="GO" id="GO:0003756">
    <property type="term" value="F:protein disulfide isomerase activity"/>
    <property type="evidence" value="ECO:0007669"/>
    <property type="project" value="UniProtKB-EC"/>
</dbReference>
<dbReference type="InterPro" id="IPR017937">
    <property type="entry name" value="Thioredoxin_CS"/>
</dbReference>
<feature type="disulfide bond" description="Redox-active" evidence="11">
    <location>
        <begin position="55"/>
        <end position="58"/>
    </location>
</feature>
<dbReference type="CDD" id="cd02981">
    <property type="entry name" value="PDI_b_family"/>
    <property type="match status" value="1"/>
</dbReference>
<dbReference type="CDD" id="cd02961">
    <property type="entry name" value="PDI_a_family"/>
    <property type="match status" value="1"/>
</dbReference>
<dbReference type="GO" id="GO:0006457">
    <property type="term" value="P:protein folding"/>
    <property type="evidence" value="ECO:0007669"/>
    <property type="project" value="TreeGrafter"/>
</dbReference>
<dbReference type="InterPro" id="IPR036249">
    <property type="entry name" value="Thioredoxin-like_sf"/>
</dbReference>
<evidence type="ECO:0000256" key="12">
    <source>
        <dbReference type="RuleBase" id="RU004208"/>
    </source>
</evidence>
<evidence type="ECO:0000256" key="8">
    <source>
        <dbReference type="ARBA" id="ARBA00023157"/>
    </source>
</evidence>
<dbReference type="NCBIfam" id="TIGR01130">
    <property type="entry name" value="ER_PDI_fam"/>
    <property type="match status" value="1"/>
</dbReference>
<dbReference type="PROSITE" id="PS51352">
    <property type="entry name" value="THIOREDOXIN_2"/>
    <property type="match status" value="2"/>
</dbReference>
<reference evidence="16 17" key="1">
    <citation type="journal article" date="2019" name="Gigascience">
        <title>Whole-genome sequence of the oriental lung fluke Paragonimus westermani.</title>
        <authorList>
            <person name="Oey H."/>
            <person name="Zakrzewski M."/>
            <person name="Narain K."/>
            <person name="Devi K.R."/>
            <person name="Agatsuma T."/>
            <person name="Nawaratna S."/>
            <person name="Gobert G.N."/>
            <person name="Jones M.K."/>
            <person name="Ragan M.A."/>
            <person name="McManus D.P."/>
            <person name="Krause L."/>
        </authorList>
    </citation>
    <scope>NUCLEOTIDE SEQUENCE [LARGE SCALE GENOMIC DNA]</scope>
    <source>
        <strain evidence="16 17">IND2009</strain>
    </source>
</reference>
<organism evidence="16 17">
    <name type="scientific">Paragonimus westermani</name>
    <dbReference type="NCBI Taxonomy" id="34504"/>
    <lineage>
        <taxon>Eukaryota</taxon>
        <taxon>Metazoa</taxon>
        <taxon>Spiralia</taxon>
        <taxon>Lophotrochozoa</taxon>
        <taxon>Platyhelminthes</taxon>
        <taxon>Trematoda</taxon>
        <taxon>Digenea</taxon>
        <taxon>Plagiorchiida</taxon>
        <taxon>Troglotremata</taxon>
        <taxon>Troglotrematidae</taxon>
        <taxon>Paragonimus</taxon>
    </lineage>
</organism>
<evidence type="ECO:0000259" key="15">
    <source>
        <dbReference type="PROSITE" id="PS51352"/>
    </source>
</evidence>
<feature type="region of interest" description="Disordered" evidence="14">
    <location>
        <begin position="469"/>
        <end position="488"/>
    </location>
</feature>
<evidence type="ECO:0000256" key="13">
    <source>
        <dbReference type="RuleBase" id="RU361130"/>
    </source>
</evidence>
<dbReference type="PANTHER" id="PTHR18929:SF240">
    <property type="entry name" value="PROTEIN DISULFIDE-ISOMERASE"/>
    <property type="match status" value="1"/>
</dbReference>
<keyword evidence="6" id="KW-0677">Repeat</keyword>
<dbReference type="GO" id="GO:0034976">
    <property type="term" value="P:response to endoplasmic reticulum stress"/>
    <property type="evidence" value="ECO:0007669"/>
    <property type="project" value="TreeGrafter"/>
</dbReference>
<comment type="similarity">
    <text evidence="3 12">Belongs to the protein disulfide isomerase family.</text>
</comment>
<evidence type="ECO:0000256" key="9">
    <source>
        <dbReference type="ARBA" id="ARBA00023235"/>
    </source>
</evidence>
<feature type="domain" description="Thioredoxin" evidence="15">
    <location>
        <begin position="1"/>
        <end position="133"/>
    </location>
</feature>
<feature type="chain" id="PRO_5023962586" description="Protein disulfide-isomerase" evidence="13">
    <location>
        <begin position="19"/>
        <end position="488"/>
    </location>
</feature>